<feature type="site" description="Participates in a stacking interaction with the thymidine ring of dTDP-4-oxo-6-deoxyglucose" evidence="4">
    <location>
        <position position="136"/>
    </location>
</feature>
<sequence length="199" mass="21630">MRPLGIDGAWVLDPEVFGDDRGSFHEWYRAPEFRAATGYGLDLVQANCSVSRRGVLRGVHFADVPPGQAKYVTCVRGAVFDVVVDLRVGSPRFGRWEAVRLDDTARRAVFLAEGLGHAFLALTDDTTVVYLCSAGYAPEREHGVHPFDAGLGIVWPDGTRPLLSPKDAAAPSLAQAEASGLLPSYASCLARYEELRLSR</sequence>
<comment type="function">
    <text evidence="5">Catalyzes the epimerization of the C3' and C5'positions of dTDP-6-deoxy-D-xylo-4-hexulose, forming dTDP-6-deoxy-L-lyxo-4-hexulose.</text>
</comment>
<evidence type="ECO:0000256" key="1">
    <source>
        <dbReference type="ARBA" id="ARBA00010154"/>
    </source>
</evidence>
<dbReference type="InterPro" id="IPR011051">
    <property type="entry name" value="RmlC_Cupin_sf"/>
</dbReference>
<organism evidence="6 7">
    <name type="scientific">Streptomyces phaeofaciens</name>
    <dbReference type="NCBI Taxonomy" id="68254"/>
    <lineage>
        <taxon>Bacteria</taxon>
        <taxon>Bacillati</taxon>
        <taxon>Actinomycetota</taxon>
        <taxon>Actinomycetes</taxon>
        <taxon>Kitasatosporales</taxon>
        <taxon>Streptomycetaceae</taxon>
        <taxon>Streptomyces</taxon>
    </lineage>
</organism>
<keyword evidence="7" id="KW-1185">Reference proteome</keyword>
<protein>
    <recommendedName>
        <fullName evidence="5">dTDP-4-dehydrorhamnose 3,5-epimerase</fullName>
        <ecNumber evidence="5">5.1.3.13</ecNumber>
    </recommendedName>
    <alternativeName>
        <fullName evidence="5">Thymidine diphospho-4-keto-rhamnose 3,5-epimerase</fullName>
    </alternativeName>
</protein>
<dbReference type="AlphaFoldDB" id="A0A918H0W6"/>
<dbReference type="InterPro" id="IPR014710">
    <property type="entry name" value="RmlC-like_jellyroll"/>
</dbReference>
<dbReference type="GO" id="GO:0000271">
    <property type="term" value="P:polysaccharide biosynthetic process"/>
    <property type="evidence" value="ECO:0007669"/>
    <property type="project" value="TreeGrafter"/>
</dbReference>
<comment type="similarity">
    <text evidence="1 5">Belongs to the dTDP-4-dehydrorhamnose 3,5-epimerase family.</text>
</comment>
<accession>A0A918H0W6</accession>
<dbReference type="InterPro" id="IPR000888">
    <property type="entry name" value="RmlC-like"/>
</dbReference>
<dbReference type="PANTHER" id="PTHR21047:SF2">
    <property type="entry name" value="THYMIDINE DIPHOSPHO-4-KETO-RHAMNOSE 3,5-EPIMERASE"/>
    <property type="match status" value="1"/>
</dbReference>
<evidence type="ECO:0000313" key="6">
    <source>
        <dbReference type="EMBL" id="GGT30534.1"/>
    </source>
</evidence>
<reference evidence="6" key="2">
    <citation type="submission" date="2020-09" db="EMBL/GenBank/DDBJ databases">
        <authorList>
            <person name="Sun Q."/>
            <person name="Ohkuma M."/>
        </authorList>
    </citation>
    <scope>NUCLEOTIDE SEQUENCE</scope>
    <source>
        <strain evidence="6">JCM 4125</strain>
    </source>
</reference>
<feature type="active site" description="Proton donor" evidence="3">
    <location>
        <position position="130"/>
    </location>
</feature>
<keyword evidence="2 5" id="KW-0413">Isomerase</keyword>
<feature type="active site" description="Proton acceptor" evidence="3">
    <location>
        <position position="60"/>
    </location>
</feature>
<evidence type="ECO:0000256" key="3">
    <source>
        <dbReference type="PIRSR" id="PIRSR600888-1"/>
    </source>
</evidence>
<dbReference type="RefSeq" id="WP_189706585.1">
    <property type="nucleotide sequence ID" value="NZ_BMSA01000001.1"/>
</dbReference>
<dbReference type="GO" id="GO:0008830">
    <property type="term" value="F:dTDP-4-dehydrorhamnose 3,5-epimerase activity"/>
    <property type="evidence" value="ECO:0007669"/>
    <property type="project" value="UniProtKB-UniRule"/>
</dbReference>
<name>A0A918H0W6_9ACTN</name>
<comment type="pathway">
    <text evidence="5">Carbohydrate biosynthesis; dTDP-L-rhamnose biosynthesis.</text>
</comment>
<dbReference type="GO" id="GO:0005829">
    <property type="term" value="C:cytosol"/>
    <property type="evidence" value="ECO:0007669"/>
    <property type="project" value="TreeGrafter"/>
</dbReference>
<dbReference type="Proteomes" id="UP000646776">
    <property type="component" value="Unassembled WGS sequence"/>
</dbReference>
<comment type="catalytic activity">
    <reaction evidence="5">
        <text>dTDP-4-dehydro-6-deoxy-alpha-D-glucose = dTDP-4-dehydro-beta-L-rhamnose</text>
        <dbReference type="Rhea" id="RHEA:16969"/>
        <dbReference type="ChEBI" id="CHEBI:57649"/>
        <dbReference type="ChEBI" id="CHEBI:62830"/>
        <dbReference type="EC" id="5.1.3.13"/>
    </reaction>
</comment>
<dbReference type="GO" id="GO:0019305">
    <property type="term" value="P:dTDP-rhamnose biosynthetic process"/>
    <property type="evidence" value="ECO:0007669"/>
    <property type="project" value="UniProtKB-UniRule"/>
</dbReference>
<reference evidence="6" key="1">
    <citation type="journal article" date="2014" name="Int. J. Syst. Evol. Microbiol.">
        <title>Complete genome sequence of Corynebacterium casei LMG S-19264T (=DSM 44701T), isolated from a smear-ripened cheese.</title>
        <authorList>
            <consortium name="US DOE Joint Genome Institute (JGI-PGF)"/>
            <person name="Walter F."/>
            <person name="Albersmeier A."/>
            <person name="Kalinowski J."/>
            <person name="Ruckert C."/>
        </authorList>
    </citation>
    <scope>NUCLEOTIDE SEQUENCE</scope>
    <source>
        <strain evidence="6">JCM 4125</strain>
    </source>
</reference>
<proteinExistence type="inferred from homology"/>
<dbReference type="EC" id="5.1.3.13" evidence="5"/>
<dbReference type="Gene3D" id="2.60.120.10">
    <property type="entry name" value="Jelly Rolls"/>
    <property type="match status" value="1"/>
</dbReference>
<evidence type="ECO:0000313" key="7">
    <source>
        <dbReference type="Proteomes" id="UP000646776"/>
    </source>
</evidence>
<dbReference type="CDD" id="cd00438">
    <property type="entry name" value="cupin_RmlC"/>
    <property type="match status" value="1"/>
</dbReference>
<comment type="caution">
    <text evidence="6">The sequence shown here is derived from an EMBL/GenBank/DDBJ whole genome shotgun (WGS) entry which is preliminary data.</text>
</comment>
<evidence type="ECO:0000256" key="4">
    <source>
        <dbReference type="PIRSR" id="PIRSR600888-3"/>
    </source>
</evidence>
<comment type="subunit">
    <text evidence="5">Homodimer.</text>
</comment>
<dbReference type="Pfam" id="PF00908">
    <property type="entry name" value="dTDP_sugar_isom"/>
    <property type="match status" value="1"/>
</dbReference>
<gene>
    <name evidence="6" type="primary">rmlC</name>
    <name evidence="6" type="ORF">GCM10010226_03030</name>
</gene>
<dbReference type="EMBL" id="BMSA01000001">
    <property type="protein sequence ID" value="GGT30534.1"/>
    <property type="molecule type" value="Genomic_DNA"/>
</dbReference>
<dbReference type="NCBIfam" id="TIGR01221">
    <property type="entry name" value="rmlC"/>
    <property type="match status" value="1"/>
</dbReference>
<evidence type="ECO:0000256" key="2">
    <source>
        <dbReference type="ARBA" id="ARBA00023235"/>
    </source>
</evidence>
<dbReference type="SUPFAM" id="SSF51182">
    <property type="entry name" value="RmlC-like cupins"/>
    <property type="match status" value="1"/>
</dbReference>
<dbReference type="PANTHER" id="PTHR21047">
    <property type="entry name" value="DTDP-6-DEOXY-D-GLUCOSE-3,5 EPIMERASE"/>
    <property type="match status" value="1"/>
</dbReference>
<evidence type="ECO:0000256" key="5">
    <source>
        <dbReference type="RuleBase" id="RU364069"/>
    </source>
</evidence>